<evidence type="ECO:0000259" key="1">
    <source>
        <dbReference type="Pfam" id="PF10502"/>
    </source>
</evidence>
<evidence type="ECO:0000313" key="3">
    <source>
        <dbReference type="Proteomes" id="UP000019760"/>
    </source>
</evidence>
<gene>
    <name evidence="2" type="ORF">Amme_024_002</name>
</gene>
<reference evidence="3" key="1">
    <citation type="journal article" date="2014" name="FEMS Microbiol. Lett.">
        <title>Draft Genomic DNA Sequence of the Facultatively Methylotrophic Bacterium Acidomonas methanolica type strain MB58.</title>
        <authorList>
            <person name="Higashiura N."/>
            <person name="Hadano H."/>
            <person name="Hirakawa H."/>
            <person name="Matsutani M."/>
            <person name="Takabe S."/>
            <person name="Matsushita K."/>
            <person name="Azuma Y."/>
        </authorList>
    </citation>
    <scope>NUCLEOTIDE SEQUENCE [LARGE SCALE GENOMIC DNA]</scope>
    <source>
        <strain evidence="3">MB58</strain>
    </source>
</reference>
<dbReference type="Gene3D" id="2.10.109.10">
    <property type="entry name" value="Umud Fragment, subunit A"/>
    <property type="match status" value="1"/>
</dbReference>
<evidence type="ECO:0000313" key="2">
    <source>
        <dbReference type="EMBL" id="GAJ28446.1"/>
    </source>
</evidence>
<dbReference type="MEROPS" id="S26.014"/>
<feature type="domain" description="Peptidase S26" evidence="1">
    <location>
        <begin position="7"/>
        <end position="164"/>
    </location>
</feature>
<dbReference type="RefSeq" id="WP_042057058.1">
    <property type="nucleotide sequence ID" value="NZ_BAND01000024.1"/>
</dbReference>
<sequence length="189" mass="20614">MTRRAWFFGTYFIVLAVGASAAIHVAPRLLWNETASVPVGLYRVWPGSALHVGDIAALRLPDRLALLLARRGYLPFGVPLLKPVAALPGQNVCRTKSAISIDGEHAGDALDSDHRGRPLPVWQGCHRLLPDEIFVMNPAEPHSLDGRYFGPLPAASVIGRVLPLWITTGRAEPHSYEMPSPVLLPQPLQ</sequence>
<proteinExistence type="predicted"/>
<accession>A0A023D3P5</accession>
<dbReference type="Pfam" id="PF10502">
    <property type="entry name" value="Peptidase_S26"/>
    <property type="match status" value="1"/>
</dbReference>
<dbReference type="SUPFAM" id="SSF51306">
    <property type="entry name" value="LexA/Signal peptidase"/>
    <property type="match status" value="1"/>
</dbReference>
<dbReference type="GO" id="GO:0004252">
    <property type="term" value="F:serine-type endopeptidase activity"/>
    <property type="evidence" value="ECO:0007669"/>
    <property type="project" value="InterPro"/>
</dbReference>
<dbReference type="EMBL" id="BAND01000024">
    <property type="protein sequence ID" value="GAJ28446.1"/>
    <property type="molecule type" value="Genomic_DNA"/>
</dbReference>
<reference evidence="2 3" key="2">
    <citation type="journal article" date="2014" name="FEMS Microbiol. Lett.">
        <title>Draft genomic DNA sequence of the facultatively methylotrophic bacterium Acidomonas methanolica type strain MB58.</title>
        <authorList>
            <person name="Higashiura N."/>
            <person name="Hadano H."/>
            <person name="Hirakawa H."/>
            <person name="Matsutani M."/>
            <person name="Takabe S."/>
            <person name="Matsushita K."/>
            <person name="Azuma Y."/>
        </authorList>
    </citation>
    <scope>NUCLEOTIDE SEQUENCE [LARGE SCALE GENOMIC DNA]</scope>
    <source>
        <strain evidence="2 3">MB58</strain>
    </source>
</reference>
<dbReference type="InterPro" id="IPR019533">
    <property type="entry name" value="Peptidase_S26"/>
</dbReference>
<dbReference type="AlphaFoldDB" id="A0A023D3P5"/>
<organism evidence="2 3">
    <name type="scientific">Acidomonas methanolica NBRC 104435</name>
    <dbReference type="NCBI Taxonomy" id="1231351"/>
    <lineage>
        <taxon>Bacteria</taxon>
        <taxon>Pseudomonadati</taxon>
        <taxon>Pseudomonadota</taxon>
        <taxon>Alphaproteobacteria</taxon>
        <taxon>Acetobacterales</taxon>
        <taxon>Acetobacteraceae</taxon>
        <taxon>Acidomonas</taxon>
    </lineage>
</organism>
<name>A0A023D3P5_ACIMT</name>
<comment type="caution">
    <text evidence="2">The sequence shown here is derived from an EMBL/GenBank/DDBJ whole genome shotgun (WGS) entry which is preliminary data.</text>
</comment>
<dbReference type="InterPro" id="IPR036286">
    <property type="entry name" value="LexA/Signal_pep-like_sf"/>
</dbReference>
<dbReference type="Proteomes" id="UP000019760">
    <property type="component" value="Unassembled WGS sequence"/>
</dbReference>
<keyword evidence="3" id="KW-1185">Reference proteome</keyword>
<dbReference type="GO" id="GO:0006465">
    <property type="term" value="P:signal peptide processing"/>
    <property type="evidence" value="ECO:0007669"/>
    <property type="project" value="InterPro"/>
</dbReference>
<protein>
    <submittedName>
        <fullName evidence="2">Conjugal transfer protein TraF</fullName>
    </submittedName>
</protein>
<dbReference type="OrthoDB" id="5360818at2"/>
<dbReference type="CDD" id="cd06530">
    <property type="entry name" value="S26_SPase_I"/>
    <property type="match status" value="1"/>
</dbReference>